<dbReference type="GO" id="GO:0016020">
    <property type="term" value="C:membrane"/>
    <property type="evidence" value="ECO:0007669"/>
    <property type="project" value="InterPro"/>
</dbReference>
<dbReference type="PANTHER" id="PTHR12242">
    <property type="entry name" value="OS02G0130600 PROTEIN-RELATED"/>
    <property type="match status" value="1"/>
</dbReference>
<evidence type="ECO:0000313" key="7">
    <source>
        <dbReference type="EMBL" id="EFI95214.1"/>
    </source>
</evidence>
<dbReference type="EMBL" id="GL377308">
    <property type="protein sequence ID" value="EFI95214.1"/>
    <property type="molecule type" value="Genomic_DNA"/>
</dbReference>
<accession>D8Q9C7</accession>
<dbReference type="AlphaFoldDB" id="D8Q9C7"/>
<evidence type="ECO:0000256" key="5">
    <source>
        <dbReference type="SAM" id="MobiDB-lite"/>
    </source>
</evidence>
<dbReference type="RefSeq" id="XP_003030117.1">
    <property type="nucleotide sequence ID" value="XM_003030071.1"/>
</dbReference>
<dbReference type="OMA" id="HFYTYSF"/>
<dbReference type="eggNOG" id="ENOG502RZDB">
    <property type="taxonomic scope" value="Eukaryota"/>
</dbReference>
<feature type="transmembrane region" description="Helical" evidence="6">
    <location>
        <begin position="72"/>
        <end position="92"/>
    </location>
</feature>
<dbReference type="PANTHER" id="PTHR12242:SF1">
    <property type="entry name" value="MYND-TYPE DOMAIN-CONTAINING PROTEIN"/>
    <property type="match status" value="1"/>
</dbReference>
<evidence type="ECO:0000256" key="3">
    <source>
        <dbReference type="ARBA" id="ARBA00022989"/>
    </source>
</evidence>
<dbReference type="GeneID" id="9591537"/>
<dbReference type="VEuPathDB" id="FungiDB:SCHCODRAFT_01129121"/>
<name>D8Q9C7_SCHCM</name>
<dbReference type="GO" id="GO:0012505">
    <property type="term" value="C:endomembrane system"/>
    <property type="evidence" value="ECO:0007669"/>
    <property type="project" value="UniProtKB-SubCell"/>
</dbReference>
<evidence type="ECO:0000256" key="6">
    <source>
        <dbReference type="SAM" id="Phobius"/>
    </source>
</evidence>
<keyword evidence="2 6" id="KW-0812">Transmembrane</keyword>
<feature type="transmembrane region" description="Helical" evidence="6">
    <location>
        <begin position="215"/>
        <end position="239"/>
    </location>
</feature>
<dbReference type="InParanoid" id="D8Q9C7"/>
<gene>
    <name evidence="7" type="ORF">SCHCODRAFT_82691</name>
</gene>
<keyword evidence="8" id="KW-1185">Reference proteome</keyword>
<protein>
    <submittedName>
        <fullName evidence="7">Uncharacterized protein</fullName>
    </submittedName>
</protein>
<dbReference type="STRING" id="578458.D8Q9C7"/>
<feature type="transmembrane region" description="Helical" evidence="6">
    <location>
        <begin position="30"/>
        <end position="52"/>
    </location>
</feature>
<dbReference type="InterPro" id="IPR006838">
    <property type="entry name" value="ADTRP_AIG1"/>
</dbReference>
<sequence>MVAIHRFLGVEELVFDPAHGYVTSPLFSPVVLASIRLLLGFYALVTLIFELAWDGTHFPEDLDSYFSYFTHLSYIGLCSYFFAAGVQTLFYARSGQTSYPLQYWPKFLQALHVLLFATIATFPIIVTAVFWGLLSSPDTMSTTYSAWGNISVHAMNLIFAILEVFLTNIPLMPWMALPCNIVFLAGYLGVAYITYGTQGFYTYSFLDPVKQGPYLAAYIVGIAVGEVIIFSIVRGLIILRMRLCQRLRKTAPYEDKVREPSSPEVEQCELDPVTSREKKTMSLV</sequence>
<evidence type="ECO:0000256" key="2">
    <source>
        <dbReference type="ARBA" id="ARBA00022692"/>
    </source>
</evidence>
<dbReference type="Proteomes" id="UP000007431">
    <property type="component" value="Unassembled WGS sequence"/>
</dbReference>
<comment type="subcellular location">
    <subcellularLocation>
        <location evidence="1">Endomembrane system</location>
        <topology evidence="1">Multi-pass membrane protein</topology>
    </subcellularLocation>
</comment>
<dbReference type="KEGG" id="scm:SCHCO_01129121"/>
<dbReference type="Pfam" id="PF04750">
    <property type="entry name" value="Far-17a_AIG1"/>
    <property type="match status" value="1"/>
</dbReference>
<dbReference type="HOGENOM" id="CLU_062880_0_0_1"/>
<feature type="transmembrane region" description="Helical" evidence="6">
    <location>
        <begin position="113"/>
        <end position="134"/>
    </location>
</feature>
<feature type="region of interest" description="Disordered" evidence="5">
    <location>
        <begin position="258"/>
        <end position="284"/>
    </location>
</feature>
<feature type="compositionally biased region" description="Basic and acidic residues" evidence="5">
    <location>
        <begin position="274"/>
        <end position="284"/>
    </location>
</feature>
<reference evidence="7 8" key="1">
    <citation type="journal article" date="2010" name="Nat. Biotechnol.">
        <title>Genome sequence of the model mushroom Schizophyllum commune.</title>
        <authorList>
            <person name="Ohm R.A."/>
            <person name="de Jong J.F."/>
            <person name="Lugones L.G."/>
            <person name="Aerts A."/>
            <person name="Kothe E."/>
            <person name="Stajich J.E."/>
            <person name="de Vries R.P."/>
            <person name="Record E."/>
            <person name="Levasseur A."/>
            <person name="Baker S.E."/>
            <person name="Bartholomew K.A."/>
            <person name="Coutinho P.M."/>
            <person name="Erdmann S."/>
            <person name="Fowler T.J."/>
            <person name="Gathman A.C."/>
            <person name="Lombard V."/>
            <person name="Henrissat B."/>
            <person name="Knabe N."/>
            <person name="Kuees U."/>
            <person name="Lilly W.W."/>
            <person name="Lindquist E."/>
            <person name="Lucas S."/>
            <person name="Magnuson J.K."/>
            <person name="Piumi F."/>
            <person name="Raudaskoski M."/>
            <person name="Salamov A."/>
            <person name="Schmutz J."/>
            <person name="Schwarze F.W.M.R."/>
            <person name="vanKuyk P.A."/>
            <person name="Horton J.S."/>
            <person name="Grigoriev I.V."/>
            <person name="Woesten H.A.B."/>
        </authorList>
    </citation>
    <scope>NUCLEOTIDE SEQUENCE [LARGE SCALE GENOMIC DNA]</scope>
    <source>
        <strain evidence="8">H4-8 / FGSC 9210</strain>
    </source>
</reference>
<keyword evidence="4 6" id="KW-0472">Membrane</keyword>
<keyword evidence="3 6" id="KW-1133">Transmembrane helix</keyword>
<proteinExistence type="predicted"/>
<organism evidence="8">
    <name type="scientific">Schizophyllum commune (strain H4-8 / FGSC 9210)</name>
    <name type="common">Split gill fungus</name>
    <dbReference type="NCBI Taxonomy" id="578458"/>
    <lineage>
        <taxon>Eukaryota</taxon>
        <taxon>Fungi</taxon>
        <taxon>Dikarya</taxon>
        <taxon>Basidiomycota</taxon>
        <taxon>Agaricomycotina</taxon>
        <taxon>Agaricomycetes</taxon>
        <taxon>Agaricomycetidae</taxon>
        <taxon>Agaricales</taxon>
        <taxon>Schizophyllaceae</taxon>
        <taxon>Schizophyllum</taxon>
    </lineage>
</organism>
<feature type="transmembrane region" description="Helical" evidence="6">
    <location>
        <begin position="146"/>
        <end position="167"/>
    </location>
</feature>
<evidence type="ECO:0000256" key="1">
    <source>
        <dbReference type="ARBA" id="ARBA00004127"/>
    </source>
</evidence>
<evidence type="ECO:0000256" key="4">
    <source>
        <dbReference type="ARBA" id="ARBA00023136"/>
    </source>
</evidence>
<feature type="transmembrane region" description="Helical" evidence="6">
    <location>
        <begin position="174"/>
        <end position="195"/>
    </location>
</feature>
<evidence type="ECO:0000313" key="8">
    <source>
        <dbReference type="Proteomes" id="UP000007431"/>
    </source>
</evidence>
<dbReference type="OrthoDB" id="419711at2759"/>